<dbReference type="InterPro" id="IPR012548">
    <property type="entry name" value="MATCAP"/>
</dbReference>
<reference evidence="5 6" key="1">
    <citation type="submission" date="2019-06" db="EMBL/GenBank/DDBJ databases">
        <title>A novel bacterium of genus Marinomonas, isolated from coastal sand.</title>
        <authorList>
            <person name="Huang H."/>
            <person name="Mo K."/>
            <person name="Hu Y."/>
        </authorList>
    </citation>
    <scope>NUCLEOTIDE SEQUENCE [LARGE SCALE GENOMIC DNA]</scope>
    <source>
        <strain evidence="5 6">HB171799</strain>
    </source>
</reference>
<gene>
    <name evidence="5" type="ORF">FJM67_08700</name>
</gene>
<evidence type="ECO:0000256" key="1">
    <source>
        <dbReference type="ARBA" id="ARBA00001947"/>
    </source>
</evidence>
<dbReference type="GO" id="GO:0080164">
    <property type="term" value="P:regulation of nitric oxide metabolic process"/>
    <property type="evidence" value="ECO:0007669"/>
    <property type="project" value="TreeGrafter"/>
</dbReference>
<comment type="cofactor">
    <cofactor evidence="1">
        <name>Zn(2+)</name>
        <dbReference type="ChEBI" id="CHEBI:29105"/>
    </cofactor>
</comment>
<evidence type="ECO:0000256" key="3">
    <source>
        <dbReference type="ARBA" id="ARBA00022801"/>
    </source>
</evidence>
<dbReference type="SMART" id="SM01154">
    <property type="entry name" value="DUF1704"/>
    <property type="match status" value="1"/>
</dbReference>
<keyword evidence="6" id="KW-1185">Reference proteome</keyword>
<keyword evidence="3" id="KW-0378">Hydrolase</keyword>
<keyword evidence="4" id="KW-0482">Metalloprotease</keyword>
<dbReference type="NCBIfam" id="TIGR02421">
    <property type="entry name" value="QEGLA"/>
    <property type="match status" value="1"/>
</dbReference>
<organism evidence="5 6">
    <name type="scientific">Maribrevibacterium harenarium</name>
    <dbReference type="NCBI Taxonomy" id="2589817"/>
    <lineage>
        <taxon>Bacteria</taxon>
        <taxon>Pseudomonadati</taxon>
        <taxon>Pseudomonadota</taxon>
        <taxon>Gammaproteobacteria</taxon>
        <taxon>Oceanospirillales</taxon>
        <taxon>Oceanospirillaceae</taxon>
        <taxon>Maribrevibacterium</taxon>
    </lineage>
</organism>
<sequence length="445" mass="50249">MPENPYLTRVRTLSDRLVAIQKPIQILDAIKWPNHIQETFFATGEKELPKIDREFYKQQALSFDDQKVYGELLELRRDIKRQLGNKDGLGRILLDTVDQYLVVIDMLRHRGEPLFGESSIRLYGSAHEKLRGDRKTLREVGERLCAIFSSPAVEHLKRPYANDIPACQAVDLLARKLHTYFNEGDIKVMLSNGIVSDAAAGGDTIKLNESAMFSELDLQVLEVHEGWVHVGTTYNGRAQPYATWLGVGSPRITANQEGLAVLMETLTFSSFPIRARRISDRVTAVAMAEEGANFIEVYNHFREKGISRHDSYRVTQRVFRGGMVEGGAVFTKDISYVKGFVENVNFIKSAIESGVPEILPMMFVGKVTLDDIPILYQHYLEGTIAAPQYLPPMFRDLNGLFVWFGLSSGMSLVDMGSVKRHYRKLFDKLPKTAPLFEASADIEIN</sequence>
<dbReference type="GO" id="GO:0008237">
    <property type="term" value="F:metallopeptidase activity"/>
    <property type="evidence" value="ECO:0007669"/>
    <property type="project" value="UniProtKB-KW"/>
</dbReference>
<dbReference type="PANTHER" id="PTHR31817">
    <property type="match status" value="1"/>
</dbReference>
<dbReference type="GO" id="GO:0006508">
    <property type="term" value="P:proteolysis"/>
    <property type="evidence" value="ECO:0007669"/>
    <property type="project" value="UniProtKB-KW"/>
</dbReference>
<evidence type="ECO:0000256" key="2">
    <source>
        <dbReference type="ARBA" id="ARBA00022670"/>
    </source>
</evidence>
<dbReference type="InterPro" id="IPR012656">
    <property type="entry name" value="CHP02421_QEGLA"/>
</dbReference>
<keyword evidence="2" id="KW-0645">Protease</keyword>
<accession>A0A501X026</accession>
<dbReference type="PANTHER" id="PTHR31817:SF0">
    <property type="entry name" value="CHROMOSOME UNDETERMINED SCAFFOLD_67, WHOLE GENOME SHOTGUN SEQUENCE"/>
    <property type="match status" value="1"/>
</dbReference>
<protein>
    <submittedName>
        <fullName evidence="5">Flavohemoglobin expression-modulating QEGLA motif protein</fullName>
    </submittedName>
</protein>
<dbReference type="Pfam" id="PF08014">
    <property type="entry name" value="MATCAP"/>
    <property type="match status" value="1"/>
</dbReference>
<evidence type="ECO:0000313" key="6">
    <source>
        <dbReference type="Proteomes" id="UP000315901"/>
    </source>
</evidence>
<dbReference type="Proteomes" id="UP000315901">
    <property type="component" value="Unassembled WGS sequence"/>
</dbReference>
<proteinExistence type="predicted"/>
<dbReference type="EMBL" id="VFRR01000014">
    <property type="protein sequence ID" value="TPE51866.1"/>
    <property type="molecule type" value="Genomic_DNA"/>
</dbReference>
<comment type="caution">
    <text evidence="5">The sequence shown here is derived from an EMBL/GenBank/DDBJ whole genome shotgun (WGS) entry which is preliminary data.</text>
</comment>
<evidence type="ECO:0000256" key="4">
    <source>
        <dbReference type="ARBA" id="ARBA00023049"/>
    </source>
</evidence>
<dbReference type="OrthoDB" id="9785840at2"/>
<name>A0A501X026_9GAMM</name>
<evidence type="ECO:0000313" key="5">
    <source>
        <dbReference type="EMBL" id="TPE51866.1"/>
    </source>
</evidence>
<dbReference type="AlphaFoldDB" id="A0A501X026"/>